<evidence type="ECO:0000313" key="2">
    <source>
        <dbReference type="Proteomes" id="UP000291116"/>
    </source>
</evidence>
<evidence type="ECO:0000313" key="1">
    <source>
        <dbReference type="EMBL" id="VEU36563.1"/>
    </source>
</evidence>
<proteinExistence type="predicted"/>
<gene>
    <name evidence="1" type="ORF">PSNMU_V1.4_AUG-EV-PASAV3_0033240</name>
</gene>
<dbReference type="EMBL" id="CAACVS010000094">
    <property type="protein sequence ID" value="VEU36563.1"/>
    <property type="molecule type" value="Genomic_DNA"/>
</dbReference>
<name>A0A448Z3C7_9STRA</name>
<protein>
    <submittedName>
        <fullName evidence="1">Uncharacterized protein</fullName>
    </submittedName>
</protein>
<sequence length="592" mass="67646">MVLLLQALEKKEIRTEILSHLTLSEIQECFRSVSREAQSICDGYKSFVVEWLSANPKTDSREVLTIGLQSEIGKLLNGKIGRTAGTKRSYKAGRIPIELEVANWISGESDTLSFKLCNLHAFFRRSVNRKEHSVPPALKNYTSTSMPLESHLRILDNMLLVARWFAFLVEGVVTRPDFEDDILALQRLPVDDPAVKELDSRIFDYWREKPFRCSRSPEKFGTALDYIFKYIKMNGDIDQRSRDVATLDKLWKADGYRGTNMIRNCFYCMKTWKEEHVRGGFWVTDTYKTGSVMVYLSDIENPESFSTVYLVKGDTQSIGEVLGCSGGVPRFCKTTILPLYDFWVFNGVYDVGRYIGPNSKNDEFTKKLQAHVQQAISSRSVSWRGPSAEKGLWDFQNNVPAMPTIIVDENPYVVVDWHDGINHAYHQENNARSSSTFSVKDMSLARQIAKMAVELGETRKINENEEVDHRYEFSLLAVRRLGYSYYENPNGLGSMFDCRVGKVLYPFRFDVDHWNKAKVPTYALNDVLKGILISMKKAAPLPLVSSILADDRAILEPLDQILVKTFAEEGIYAPIVAYEKKGIRVDTRWTRV</sequence>
<keyword evidence="2" id="KW-1185">Reference proteome</keyword>
<reference evidence="1 2" key="1">
    <citation type="submission" date="2019-01" db="EMBL/GenBank/DDBJ databases">
        <authorList>
            <person name="Ferrante I. M."/>
        </authorList>
    </citation>
    <scope>NUCLEOTIDE SEQUENCE [LARGE SCALE GENOMIC DNA]</scope>
    <source>
        <strain evidence="1 2">B856</strain>
    </source>
</reference>
<organism evidence="1 2">
    <name type="scientific">Pseudo-nitzschia multistriata</name>
    <dbReference type="NCBI Taxonomy" id="183589"/>
    <lineage>
        <taxon>Eukaryota</taxon>
        <taxon>Sar</taxon>
        <taxon>Stramenopiles</taxon>
        <taxon>Ochrophyta</taxon>
        <taxon>Bacillariophyta</taxon>
        <taxon>Bacillariophyceae</taxon>
        <taxon>Bacillariophycidae</taxon>
        <taxon>Bacillariales</taxon>
        <taxon>Bacillariaceae</taxon>
        <taxon>Pseudo-nitzschia</taxon>
    </lineage>
</organism>
<dbReference type="Proteomes" id="UP000291116">
    <property type="component" value="Unassembled WGS sequence"/>
</dbReference>
<accession>A0A448Z3C7</accession>
<dbReference type="AlphaFoldDB" id="A0A448Z3C7"/>